<protein>
    <recommendedName>
        <fullName evidence="3">STAS domain-containing protein</fullName>
    </recommendedName>
</protein>
<dbReference type="Proteomes" id="UP000539175">
    <property type="component" value="Unassembled WGS sequence"/>
</dbReference>
<accession>A0A7X0AW35</accession>
<gene>
    <name evidence="1" type="ORF">FHS74_001739</name>
</gene>
<dbReference type="AlphaFoldDB" id="A0A7X0AW35"/>
<proteinExistence type="predicted"/>
<evidence type="ECO:0000313" key="2">
    <source>
        <dbReference type="Proteomes" id="UP000539175"/>
    </source>
</evidence>
<name>A0A7X0AW35_9PROT</name>
<evidence type="ECO:0008006" key="3">
    <source>
        <dbReference type="Google" id="ProtNLM"/>
    </source>
</evidence>
<evidence type="ECO:0000313" key="1">
    <source>
        <dbReference type="EMBL" id="MBB6251194.1"/>
    </source>
</evidence>
<dbReference type="RefSeq" id="WP_184799480.1">
    <property type="nucleotide sequence ID" value="NZ_JACIIZ010000004.1"/>
</dbReference>
<dbReference type="EMBL" id="JACIIZ010000004">
    <property type="protein sequence ID" value="MBB6251194.1"/>
    <property type="molecule type" value="Genomic_DNA"/>
</dbReference>
<sequence>MTVVVENDFIRLEGACAAEDAETLVSALQGAADPIVDVSRCLHLHGAVVQVLLAFRPSVRGMAEDIFLRDWVIPHLVAD</sequence>
<organism evidence="1 2">
    <name type="scientific">Nitrospirillum iridis</name>
    <dbReference type="NCBI Taxonomy" id="765888"/>
    <lineage>
        <taxon>Bacteria</taxon>
        <taxon>Pseudomonadati</taxon>
        <taxon>Pseudomonadota</taxon>
        <taxon>Alphaproteobacteria</taxon>
        <taxon>Rhodospirillales</taxon>
        <taxon>Azospirillaceae</taxon>
        <taxon>Nitrospirillum</taxon>
    </lineage>
</organism>
<comment type="caution">
    <text evidence="1">The sequence shown here is derived from an EMBL/GenBank/DDBJ whole genome shotgun (WGS) entry which is preliminary data.</text>
</comment>
<reference evidence="1 2" key="1">
    <citation type="submission" date="2020-08" db="EMBL/GenBank/DDBJ databases">
        <title>Genomic Encyclopedia of Type Strains, Phase IV (KMG-IV): sequencing the most valuable type-strain genomes for metagenomic binning, comparative biology and taxonomic classification.</title>
        <authorList>
            <person name="Goeker M."/>
        </authorList>
    </citation>
    <scope>NUCLEOTIDE SEQUENCE [LARGE SCALE GENOMIC DNA]</scope>
    <source>
        <strain evidence="1 2">DSM 22198</strain>
    </source>
</reference>
<keyword evidence="2" id="KW-1185">Reference proteome</keyword>